<feature type="non-terminal residue" evidence="1">
    <location>
        <position position="184"/>
    </location>
</feature>
<reference evidence="1" key="1">
    <citation type="journal article" date="2020" name="Fungal Divers.">
        <title>Resolving the Mortierellaceae phylogeny through synthesis of multi-gene phylogenetics and phylogenomics.</title>
        <authorList>
            <person name="Vandepol N."/>
            <person name="Liber J."/>
            <person name="Desiro A."/>
            <person name="Na H."/>
            <person name="Kennedy M."/>
            <person name="Barry K."/>
            <person name="Grigoriev I.V."/>
            <person name="Miller A.N."/>
            <person name="O'Donnell K."/>
            <person name="Stajich J.E."/>
            <person name="Bonito G."/>
        </authorList>
    </citation>
    <scope>NUCLEOTIDE SEQUENCE</scope>
    <source>
        <strain evidence="1">MES-2147</strain>
    </source>
</reference>
<gene>
    <name evidence="1" type="primary">MAP1D_2</name>
    <name evidence="1" type="ORF">BGZ65_007537</name>
</gene>
<dbReference type="AlphaFoldDB" id="A0A9P6LXJ1"/>
<accession>A0A9P6LXJ1</accession>
<evidence type="ECO:0000313" key="1">
    <source>
        <dbReference type="EMBL" id="KAF9949180.1"/>
    </source>
</evidence>
<keyword evidence="1" id="KW-0645">Protease</keyword>
<organism evidence="1 2">
    <name type="scientific">Modicella reniformis</name>
    <dbReference type="NCBI Taxonomy" id="1440133"/>
    <lineage>
        <taxon>Eukaryota</taxon>
        <taxon>Fungi</taxon>
        <taxon>Fungi incertae sedis</taxon>
        <taxon>Mucoromycota</taxon>
        <taxon>Mortierellomycotina</taxon>
        <taxon>Mortierellomycetes</taxon>
        <taxon>Mortierellales</taxon>
        <taxon>Mortierellaceae</taxon>
        <taxon>Modicella</taxon>
    </lineage>
</organism>
<keyword evidence="2" id="KW-1185">Reference proteome</keyword>
<sequence length="184" mass="20181">MSTLGRIFFQDKSCLFSFRTRTAPTVRSTLPPPPPPPHLARSIQLSCTLQYPRSNRLLGLSRDRNHFGNYTRLAPTSLRLGVDPPHVDGLIPAHIIRPSYALRGEPSEWTSGIPINGPDAIEGCRKAGQLAKKILELGGALVKPGVRTDELDRILREAIVANNAYPSPLNYMGFPKSICTSVSN</sequence>
<comment type="caution">
    <text evidence="1">The sequence shown here is derived from an EMBL/GenBank/DDBJ whole genome shotgun (WGS) entry which is preliminary data.</text>
</comment>
<dbReference type="OrthoDB" id="3209743at2759"/>
<keyword evidence="1" id="KW-0031">Aminopeptidase</keyword>
<dbReference type="GO" id="GO:0070006">
    <property type="term" value="F:metalloaminopeptidase activity"/>
    <property type="evidence" value="ECO:0007669"/>
    <property type="project" value="TreeGrafter"/>
</dbReference>
<dbReference type="PANTHER" id="PTHR43330:SF8">
    <property type="entry name" value="METHIONINE AMINOPEPTIDASE 1D, MITOCHONDRIAL"/>
    <property type="match status" value="1"/>
</dbReference>
<evidence type="ECO:0000313" key="2">
    <source>
        <dbReference type="Proteomes" id="UP000749646"/>
    </source>
</evidence>
<protein>
    <submittedName>
        <fullName evidence="1">Methionine aminopeptidase 1D, chloroplastic/mitochondrial</fullName>
    </submittedName>
</protein>
<dbReference type="PANTHER" id="PTHR43330">
    <property type="entry name" value="METHIONINE AMINOPEPTIDASE"/>
    <property type="match status" value="1"/>
</dbReference>
<dbReference type="Gene3D" id="3.90.230.10">
    <property type="entry name" value="Creatinase/methionine aminopeptidase superfamily"/>
    <property type="match status" value="1"/>
</dbReference>
<dbReference type="SUPFAM" id="SSF55920">
    <property type="entry name" value="Creatinase/aminopeptidase"/>
    <property type="match status" value="1"/>
</dbReference>
<dbReference type="Proteomes" id="UP000749646">
    <property type="component" value="Unassembled WGS sequence"/>
</dbReference>
<keyword evidence="1" id="KW-0378">Hydrolase</keyword>
<name>A0A9P6LXJ1_9FUNG</name>
<proteinExistence type="predicted"/>
<dbReference type="EMBL" id="JAAAHW010007330">
    <property type="protein sequence ID" value="KAF9949180.1"/>
    <property type="molecule type" value="Genomic_DNA"/>
</dbReference>
<dbReference type="InterPro" id="IPR036005">
    <property type="entry name" value="Creatinase/aminopeptidase-like"/>
</dbReference>